<keyword evidence="2" id="KW-1185">Reference proteome</keyword>
<evidence type="ECO:0000313" key="1">
    <source>
        <dbReference type="EMBL" id="WVZ11411.1"/>
    </source>
</evidence>
<evidence type="ECO:0000313" key="2">
    <source>
        <dbReference type="Proteomes" id="UP001374535"/>
    </source>
</evidence>
<reference evidence="1 2" key="1">
    <citation type="journal article" date="2023" name="Life. Sci Alliance">
        <title>Evolutionary insights into 3D genome organization and epigenetic landscape of Vigna mungo.</title>
        <authorList>
            <person name="Junaid A."/>
            <person name="Singh B."/>
            <person name="Bhatia S."/>
        </authorList>
    </citation>
    <scope>NUCLEOTIDE SEQUENCE [LARGE SCALE GENOMIC DNA]</scope>
    <source>
        <strain evidence="1">Urdbean</strain>
    </source>
</reference>
<dbReference type="EMBL" id="CP144696">
    <property type="protein sequence ID" value="WVZ11411.1"/>
    <property type="molecule type" value="Genomic_DNA"/>
</dbReference>
<gene>
    <name evidence="1" type="ORF">V8G54_015941</name>
</gene>
<proteinExistence type="predicted"/>
<name>A0AAQ3NK99_VIGMU</name>
<sequence length="133" mass="15108">MRNALAGFVVTPAQSIPPGNASTSFKLFNVNLQITTIYIPCFAEALMQKTLWSIISFRRIEIRYHISENYCQVLELIYVYHVSDDTLSVQVGTAGYYCQDNFKQLNFEETVIGLDIDWPNLASLYGSYGVCFL</sequence>
<dbReference type="AlphaFoldDB" id="A0AAQ3NK99"/>
<organism evidence="1 2">
    <name type="scientific">Vigna mungo</name>
    <name type="common">Black gram</name>
    <name type="synonym">Phaseolus mungo</name>
    <dbReference type="NCBI Taxonomy" id="3915"/>
    <lineage>
        <taxon>Eukaryota</taxon>
        <taxon>Viridiplantae</taxon>
        <taxon>Streptophyta</taxon>
        <taxon>Embryophyta</taxon>
        <taxon>Tracheophyta</taxon>
        <taxon>Spermatophyta</taxon>
        <taxon>Magnoliopsida</taxon>
        <taxon>eudicotyledons</taxon>
        <taxon>Gunneridae</taxon>
        <taxon>Pentapetalae</taxon>
        <taxon>rosids</taxon>
        <taxon>fabids</taxon>
        <taxon>Fabales</taxon>
        <taxon>Fabaceae</taxon>
        <taxon>Papilionoideae</taxon>
        <taxon>50 kb inversion clade</taxon>
        <taxon>NPAAA clade</taxon>
        <taxon>indigoferoid/millettioid clade</taxon>
        <taxon>Phaseoleae</taxon>
        <taxon>Vigna</taxon>
    </lineage>
</organism>
<dbReference type="Proteomes" id="UP001374535">
    <property type="component" value="Chromosome 5"/>
</dbReference>
<protein>
    <submittedName>
        <fullName evidence="1">Uncharacterized protein</fullName>
    </submittedName>
</protein>
<accession>A0AAQ3NK99</accession>